<evidence type="ECO:0000256" key="2">
    <source>
        <dbReference type="ARBA" id="ARBA00022840"/>
    </source>
</evidence>
<comment type="caution">
    <text evidence="7">The sequence shown here is derived from an EMBL/GenBank/DDBJ whole genome shotgun (WGS) entry which is preliminary data.</text>
</comment>
<dbReference type="Pfam" id="PF06506">
    <property type="entry name" value="PrpR_N"/>
    <property type="match status" value="1"/>
</dbReference>
<accession>A0AA42DMM1</accession>
<dbReference type="SUPFAM" id="SSF52540">
    <property type="entry name" value="P-loop containing nucleoside triphosphate hydrolases"/>
    <property type="match status" value="1"/>
</dbReference>
<evidence type="ECO:0000313" key="8">
    <source>
        <dbReference type="Proteomes" id="UP001169242"/>
    </source>
</evidence>
<evidence type="ECO:0000256" key="4">
    <source>
        <dbReference type="ARBA" id="ARBA00023125"/>
    </source>
</evidence>
<dbReference type="RefSeq" id="WP_271012119.1">
    <property type="nucleotide sequence ID" value="NZ_JAQIFT010000040.1"/>
</dbReference>
<dbReference type="PROSITE" id="PS00676">
    <property type="entry name" value="SIGMA54_INTERACT_2"/>
    <property type="match status" value="1"/>
</dbReference>
<keyword evidence="3" id="KW-0805">Transcription regulation</keyword>
<dbReference type="Pfam" id="PF25601">
    <property type="entry name" value="AAA_lid_14"/>
    <property type="match status" value="1"/>
</dbReference>
<protein>
    <submittedName>
        <fullName evidence="7">Sigma 54-interacting transcriptional regulator</fullName>
    </submittedName>
</protein>
<dbReference type="NCBIfam" id="TIGR00229">
    <property type="entry name" value="sensory_box"/>
    <property type="match status" value="1"/>
</dbReference>
<evidence type="ECO:0000256" key="1">
    <source>
        <dbReference type="ARBA" id="ARBA00022741"/>
    </source>
</evidence>
<dbReference type="Proteomes" id="UP001169242">
    <property type="component" value="Unassembled WGS sequence"/>
</dbReference>
<dbReference type="GO" id="GO:0005524">
    <property type="term" value="F:ATP binding"/>
    <property type="evidence" value="ECO:0007669"/>
    <property type="project" value="UniProtKB-KW"/>
</dbReference>
<keyword evidence="4" id="KW-0238">DNA-binding</keyword>
<dbReference type="PROSITE" id="PS50045">
    <property type="entry name" value="SIGMA54_INTERACT_4"/>
    <property type="match status" value="1"/>
</dbReference>
<dbReference type="PANTHER" id="PTHR32071">
    <property type="entry name" value="TRANSCRIPTIONAL REGULATORY PROTEIN"/>
    <property type="match status" value="1"/>
</dbReference>
<dbReference type="InterPro" id="IPR002078">
    <property type="entry name" value="Sigma_54_int"/>
</dbReference>
<dbReference type="Pfam" id="PF00158">
    <property type="entry name" value="Sigma54_activat"/>
    <property type="match status" value="1"/>
</dbReference>
<keyword evidence="8" id="KW-1185">Reference proteome</keyword>
<dbReference type="SUPFAM" id="SSF159800">
    <property type="entry name" value="PrpR receptor domain-like"/>
    <property type="match status" value="1"/>
</dbReference>
<dbReference type="Pfam" id="PF02954">
    <property type="entry name" value="HTH_8"/>
    <property type="match status" value="1"/>
</dbReference>
<dbReference type="CDD" id="cd00009">
    <property type="entry name" value="AAA"/>
    <property type="match status" value="1"/>
</dbReference>
<dbReference type="Gene3D" id="3.40.50.10660">
    <property type="entry name" value="PrpR receptor domain-like"/>
    <property type="match status" value="1"/>
</dbReference>
<dbReference type="InterPro" id="IPR025943">
    <property type="entry name" value="Sigma_54_int_dom_ATP-bd_2"/>
</dbReference>
<sequence>MFRILFIVPYDAIQLEVEQAVNLYKPKGMSIDLTNVIGVEDTEKLNIGIYDLIIARGITYATIKQMDPNKPIIEIGVTGFELIRAISEAKSLYNPKKIAVVGWKDMIHAVKELGNLCDMEILCQSVESDQEAKMVTGELKKQGVEVIVGGLMACNAADANGLPCVFIKTVKETIEKSVVEAINTARAIIEQQDKANLFKTIMDYSTEAIISVDKTGHITTMNKMAYRILNLPYQMELIGKSIQDVMPHSKLSEVIVSGKSEMNKVIKYQGTLLNTNIVPLEVKGDVKGAIKMFQKVTKIQEVESEIRKAIHKKGLVAKYTFDNIIGESSTVKKAIGAALKYSSVSSNILLIGETGTGKELFAQGIHQASNRKEGPFVAINCAALPENLLETELFGYVEGAFTGALKGGKVGFFELAHGGTVFLDEINEVSLSLQAKLLRVLEEKEIRRVGDDRVIPIDVRIITATNANLGEKVERGEFRRDLLYRLNVLNIKIPPLREREDDILALAEYYINKFNLKFEKHIEGIEEDARQAFMEYRWPGNIRELKNICERLVVLSEYSMITYEDFIAQVSFESEMLDIIKREPVKGKHYVQREPILNIDKLESYTILEALEKAGHNKSIAAKMLGISRSTLWRKLKEIEDND</sequence>
<dbReference type="InterPro" id="IPR010524">
    <property type="entry name" value="Sig_transdc_resp-reg_PrpR_N"/>
</dbReference>
<dbReference type="InterPro" id="IPR002197">
    <property type="entry name" value="HTH_Fis"/>
</dbReference>
<dbReference type="PANTHER" id="PTHR32071:SF57">
    <property type="entry name" value="C4-DICARBOXYLATE TRANSPORT TRANSCRIPTIONAL REGULATORY PROTEIN DCTD"/>
    <property type="match status" value="1"/>
</dbReference>
<evidence type="ECO:0000259" key="6">
    <source>
        <dbReference type="PROSITE" id="PS50045"/>
    </source>
</evidence>
<dbReference type="InterPro" id="IPR009057">
    <property type="entry name" value="Homeodomain-like_sf"/>
</dbReference>
<keyword evidence="2" id="KW-0067">ATP-binding</keyword>
<dbReference type="Gene3D" id="3.30.450.20">
    <property type="entry name" value="PAS domain"/>
    <property type="match status" value="1"/>
</dbReference>
<dbReference type="Gene3D" id="1.10.8.60">
    <property type="match status" value="1"/>
</dbReference>
<dbReference type="InterPro" id="IPR035965">
    <property type="entry name" value="PAS-like_dom_sf"/>
</dbReference>
<dbReference type="PRINTS" id="PR01590">
    <property type="entry name" value="HTHFIS"/>
</dbReference>
<dbReference type="FunFam" id="3.40.50.300:FF:000006">
    <property type="entry name" value="DNA-binding transcriptional regulator NtrC"/>
    <property type="match status" value="1"/>
</dbReference>
<dbReference type="PROSITE" id="PS00675">
    <property type="entry name" value="SIGMA54_INTERACT_1"/>
    <property type="match status" value="1"/>
</dbReference>
<dbReference type="GO" id="GO:0006355">
    <property type="term" value="P:regulation of DNA-templated transcription"/>
    <property type="evidence" value="ECO:0007669"/>
    <property type="project" value="InterPro"/>
</dbReference>
<dbReference type="Gene3D" id="3.40.50.2300">
    <property type="match status" value="1"/>
</dbReference>
<dbReference type="GO" id="GO:0043565">
    <property type="term" value="F:sequence-specific DNA binding"/>
    <property type="evidence" value="ECO:0007669"/>
    <property type="project" value="InterPro"/>
</dbReference>
<keyword evidence="5" id="KW-0804">Transcription</keyword>
<dbReference type="AlphaFoldDB" id="A0AA42DMM1"/>
<dbReference type="InterPro" id="IPR013767">
    <property type="entry name" value="PAS_fold"/>
</dbReference>
<evidence type="ECO:0000313" key="7">
    <source>
        <dbReference type="EMBL" id="MDA3731790.1"/>
    </source>
</evidence>
<dbReference type="SUPFAM" id="SSF46689">
    <property type="entry name" value="Homeodomain-like"/>
    <property type="match status" value="1"/>
</dbReference>
<gene>
    <name evidence="7" type="ORF">PBV87_09905</name>
</gene>
<dbReference type="EMBL" id="JAQIFT010000040">
    <property type="protein sequence ID" value="MDA3731790.1"/>
    <property type="molecule type" value="Genomic_DNA"/>
</dbReference>
<dbReference type="PROSITE" id="PS00688">
    <property type="entry name" value="SIGMA54_INTERACT_3"/>
    <property type="match status" value="1"/>
</dbReference>
<dbReference type="Gene3D" id="3.40.50.300">
    <property type="entry name" value="P-loop containing nucleotide triphosphate hydrolases"/>
    <property type="match status" value="1"/>
</dbReference>
<dbReference type="InterPro" id="IPR027417">
    <property type="entry name" value="P-loop_NTPase"/>
</dbReference>
<proteinExistence type="predicted"/>
<name>A0AA42DMM1_9FIRM</name>
<organism evidence="7 8">
    <name type="scientific">Holtiella tumoricola</name>
    <dbReference type="NCBI Taxonomy" id="3018743"/>
    <lineage>
        <taxon>Bacteria</taxon>
        <taxon>Bacillati</taxon>
        <taxon>Bacillota</taxon>
        <taxon>Clostridia</taxon>
        <taxon>Lachnospirales</taxon>
        <taxon>Cellulosilyticaceae</taxon>
        <taxon>Holtiella</taxon>
    </lineage>
</organism>
<dbReference type="GO" id="GO:0000156">
    <property type="term" value="F:phosphorelay response regulator activity"/>
    <property type="evidence" value="ECO:0007669"/>
    <property type="project" value="InterPro"/>
</dbReference>
<dbReference type="InterPro" id="IPR058031">
    <property type="entry name" value="AAA_lid_NorR"/>
</dbReference>
<dbReference type="SUPFAM" id="SSF55785">
    <property type="entry name" value="PYP-like sensor domain (PAS domain)"/>
    <property type="match status" value="1"/>
</dbReference>
<dbReference type="InterPro" id="IPR025944">
    <property type="entry name" value="Sigma_54_int_dom_CS"/>
</dbReference>
<dbReference type="SMART" id="SM00382">
    <property type="entry name" value="AAA"/>
    <property type="match status" value="1"/>
</dbReference>
<dbReference type="Pfam" id="PF00989">
    <property type="entry name" value="PAS"/>
    <property type="match status" value="1"/>
</dbReference>
<evidence type="ECO:0000256" key="5">
    <source>
        <dbReference type="ARBA" id="ARBA00023163"/>
    </source>
</evidence>
<dbReference type="InterPro" id="IPR000014">
    <property type="entry name" value="PAS"/>
</dbReference>
<dbReference type="InterPro" id="IPR003593">
    <property type="entry name" value="AAA+_ATPase"/>
</dbReference>
<feature type="domain" description="Sigma-54 factor interaction" evidence="6">
    <location>
        <begin position="324"/>
        <end position="554"/>
    </location>
</feature>
<reference evidence="7" key="1">
    <citation type="journal article" date="2023" name="Int. J. Syst. Evol. Microbiol.">
        <title>&lt;i&gt;Holtiella tumoricola&lt;/i&gt; gen. nov. sp. nov., isolated from a human clinical sample.</title>
        <authorList>
            <person name="Allen-Vercoe E."/>
            <person name="Daigneault M.C."/>
            <person name="Vancuren S.J."/>
            <person name="Cochrane K."/>
            <person name="O'Neal L.L."/>
            <person name="Sankaranarayanan K."/>
            <person name="Lawson P.A."/>
        </authorList>
    </citation>
    <scope>NUCLEOTIDE SEQUENCE</scope>
    <source>
        <strain evidence="7">CC70A</strain>
    </source>
</reference>
<evidence type="ECO:0000256" key="3">
    <source>
        <dbReference type="ARBA" id="ARBA00023015"/>
    </source>
</evidence>
<dbReference type="Gene3D" id="1.10.10.60">
    <property type="entry name" value="Homeodomain-like"/>
    <property type="match status" value="1"/>
</dbReference>
<keyword evidence="1" id="KW-0547">Nucleotide-binding</keyword>
<dbReference type="InterPro" id="IPR025662">
    <property type="entry name" value="Sigma_54_int_dom_ATP-bd_1"/>
</dbReference>